<protein>
    <submittedName>
        <fullName evidence="1">Uncharacterized protein</fullName>
    </submittedName>
</protein>
<dbReference type="SUPFAM" id="SSF53098">
    <property type="entry name" value="Ribonuclease H-like"/>
    <property type="match status" value="1"/>
</dbReference>
<evidence type="ECO:0000313" key="2">
    <source>
        <dbReference type="Proteomes" id="UP001152795"/>
    </source>
</evidence>
<dbReference type="InterPro" id="IPR008906">
    <property type="entry name" value="HATC_C_dom"/>
</dbReference>
<evidence type="ECO:0000313" key="1">
    <source>
        <dbReference type="EMBL" id="CAB3993703.1"/>
    </source>
</evidence>
<proteinExistence type="predicted"/>
<dbReference type="EMBL" id="CACRXK020002312">
    <property type="protein sequence ID" value="CAB3993703.1"/>
    <property type="molecule type" value="Genomic_DNA"/>
</dbReference>
<dbReference type="InterPro" id="IPR012337">
    <property type="entry name" value="RNaseH-like_sf"/>
</dbReference>
<comment type="caution">
    <text evidence="1">The sequence shown here is derived from an EMBL/GenBank/DDBJ whole genome shotgun (WGS) entry which is preliminary data.</text>
</comment>
<dbReference type="AlphaFoldDB" id="A0A6S7GPS3"/>
<organism evidence="1 2">
    <name type="scientific">Paramuricea clavata</name>
    <name type="common">Red gorgonian</name>
    <name type="synonym">Violescent sea-whip</name>
    <dbReference type="NCBI Taxonomy" id="317549"/>
    <lineage>
        <taxon>Eukaryota</taxon>
        <taxon>Metazoa</taxon>
        <taxon>Cnidaria</taxon>
        <taxon>Anthozoa</taxon>
        <taxon>Octocorallia</taxon>
        <taxon>Malacalcyonacea</taxon>
        <taxon>Plexauridae</taxon>
        <taxon>Paramuricea</taxon>
    </lineage>
</organism>
<dbReference type="OrthoDB" id="8196486at2759"/>
<gene>
    <name evidence="1" type="ORF">PACLA_8A045000</name>
</gene>
<dbReference type="Pfam" id="PF05699">
    <property type="entry name" value="Dimer_Tnp_hAT"/>
    <property type="match status" value="1"/>
</dbReference>
<name>A0A6S7GPS3_PARCT</name>
<reference evidence="1" key="1">
    <citation type="submission" date="2020-04" db="EMBL/GenBank/DDBJ databases">
        <authorList>
            <person name="Alioto T."/>
            <person name="Alioto T."/>
            <person name="Gomez Garrido J."/>
        </authorList>
    </citation>
    <scope>NUCLEOTIDE SEQUENCE</scope>
    <source>
        <strain evidence="1">A484AB</strain>
    </source>
</reference>
<accession>A0A6S7GPS3</accession>
<sequence>MRCHAQMCTRHSLSWKRRCTTCRILKQTRSLTWSSWCVSPRYLGDGMLRTLRKEIEDFIYKFPKKDGNTSEAWMEQLAQEYTAFQIEVLRERQQSTFLFKMIGKSKTVLQWWIANGTDWPLLQNLALCVFSMAASSATSEWNFSTFWIYSFKAMKSPWYRESEEIGLCQDKQSSDVRCAAQGL</sequence>
<dbReference type="GO" id="GO:0046983">
    <property type="term" value="F:protein dimerization activity"/>
    <property type="evidence" value="ECO:0007669"/>
    <property type="project" value="InterPro"/>
</dbReference>
<dbReference type="Proteomes" id="UP001152795">
    <property type="component" value="Unassembled WGS sequence"/>
</dbReference>
<keyword evidence="2" id="KW-1185">Reference proteome</keyword>